<organism evidence="4 5">
    <name type="scientific">Pogona vitticeps</name>
    <name type="common">central bearded dragon</name>
    <dbReference type="NCBI Taxonomy" id="103695"/>
    <lineage>
        <taxon>Eukaryota</taxon>
        <taxon>Metazoa</taxon>
        <taxon>Chordata</taxon>
        <taxon>Craniata</taxon>
        <taxon>Vertebrata</taxon>
        <taxon>Euteleostomi</taxon>
        <taxon>Lepidosauria</taxon>
        <taxon>Squamata</taxon>
        <taxon>Bifurcata</taxon>
        <taxon>Unidentata</taxon>
        <taxon>Episquamata</taxon>
        <taxon>Toxicofera</taxon>
        <taxon>Iguania</taxon>
        <taxon>Acrodonta</taxon>
        <taxon>Agamidae</taxon>
        <taxon>Amphibolurinae</taxon>
        <taxon>Pogona</taxon>
    </lineage>
</organism>
<evidence type="ECO:0000313" key="6">
    <source>
        <dbReference type="RefSeq" id="XP_072849150.1"/>
    </source>
</evidence>
<keyword evidence="2" id="KW-0732">Signal</keyword>
<dbReference type="PANTHER" id="PTHR12015">
    <property type="entry name" value="SMALL INDUCIBLE CYTOKINE A"/>
    <property type="match status" value="1"/>
</dbReference>
<sequence length="101" mass="11526">MGSRLGILCLVALSLWSILQGSGYYQVMDCCVRTSPVPIPAHYVRDYQEQHIQEGCPVQATIFITVRGRHLCAPAHARWVKHLKARLDQRHHHQRASWSPS</sequence>
<proteinExistence type="predicted"/>
<dbReference type="InterPro" id="IPR001811">
    <property type="entry name" value="Chemokine_IL8-like_dom"/>
</dbReference>
<dbReference type="SUPFAM" id="SSF54117">
    <property type="entry name" value="Interleukin 8-like chemokines"/>
    <property type="match status" value="1"/>
</dbReference>
<evidence type="ECO:0000313" key="5">
    <source>
        <dbReference type="RefSeq" id="XP_020656398.2"/>
    </source>
</evidence>
<dbReference type="CTD" id="6363"/>
<dbReference type="SMART" id="SM00199">
    <property type="entry name" value="SCY"/>
    <property type="match status" value="1"/>
</dbReference>
<dbReference type="GO" id="GO:0008009">
    <property type="term" value="F:chemokine activity"/>
    <property type="evidence" value="ECO:0007669"/>
    <property type="project" value="InterPro"/>
</dbReference>
<gene>
    <name evidence="5 6" type="primary">CCL19</name>
</gene>
<protein>
    <submittedName>
        <fullName evidence="5 6">C-C motif chemokine 19</fullName>
    </submittedName>
</protein>
<dbReference type="Pfam" id="PF00048">
    <property type="entry name" value="IL8"/>
    <property type="match status" value="1"/>
</dbReference>
<feature type="domain" description="Chemokine interleukin-8-like" evidence="3">
    <location>
        <begin position="27"/>
        <end position="87"/>
    </location>
</feature>
<dbReference type="OrthoDB" id="9909116at2759"/>
<evidence type="ECO:0000256" key="2">
    <source>
        <dbReference type="SAM" id="SignalP"/>
    </source>
</evidence>
<dbReference type="GO" id="GO:0006955">
    <property type="term" value="P:immune response"/>
    <property type="evidence" value="ECO:0007669"/>
    <property type="project" value="InterPro"/>
</dbReference>
<keyword evidence="4" id="KW-1185">Reference proteome</keyword>
<dbReference type="RefSeq" id="XP_020656398.2">
    <property type="nucleotide sequence ID" value="XM_020800739.2"/>
</dbReference>
<dbReference type="AlphaFoldDB" id="A0A6J0U8T0"/>
<reference evidence="4 5" key="1">
    <citation type="submission" date="2025-05" db="UniProtKB">
        <authorList>
            <consortium name="RefSeq"/>
        </authorList>
    </citation>
    <scope>NUCLEOTIDE SEQUENCE [LARGE SCALE GENOMIC DNA]</scope>
</reference>
<dbReference type="InterPro" id="IPR039809">
    <property type="entry name" value="Chemokine_b/g/d"/>
</dbReference>
<feature type="signal peptide" evidence="2">
    <location>
        <begin position="1"/>
        <end position="21"/>
    </location>
</feature>
<dbReference type="KEGG" id="pvt:110082839"/>
<evidence type="ECO:0000256" key="1">
    <source>
        <dbReference type="ARBA" id="ARBA00022514"/>
    </source>
</evidence>
<dbReference type="InParanoid" id="A0A6J0U8T0"/>
<dbReference type="GeneID" id="110082839"/>
<evidence type="ECO:0000313" key="4">
    <source>
        <dbReference type="Proteomes" id="UP001652642"/>
    </source>
</evidence>
<keyword evidence="1" id="KW-0202">Cytokine</keyword>
<evidence type="ECO:0000259" key="3">
    <source>
        <dbReference type="SMART" id="SM00199"/>
    </source>
</evidence>
<dbReference type="RefSeq" id="XP_072849150.1">
    <property type="nucleotide sequence ID" value="XM_072993049.1"/>
</dbReference>
<dbReference type="InterPro" id="IPR036048">
    <property type="entry name" value="Interleukin_8-like_sf"/>
</dbReference>
<dbReference type="Proteomes" id="UP001652642">
    <property type="component" value="Chromosome 2"/>
</dbReference>
<dbReference type="Gene3D" id="2.40.50.40">
    <property type="match status" value="1"/>
</dbReference>
<name>A0A6J0U8T0_9SAUR</name>
<dbReference type="GO" id="GO:0005615">
    <property type="term" value="C:extracellular space"/>
    <property type="evidence" value="ECO:0007669"/>
    <property type="project" value="UniProtKB-KW"/>
</dbReference>
<feature type="chain" id="PRO_5045019185" evidence="2">
    <location>
        <begin position="22"/>
        <end position="101"/>
    </location>
</feature>
<accession>A0A6J0U8T0</accession>